<dbReference type="Proteomes" id="UP000664032">
    <property type="component" value="Unassembled WGS sequence"/>
</dbReference>
<reference evidence="1" key="1">
    <citation type="submission" date="2021-10" db="EMBL/GenBank/DDBJ databases">
        <title>Psilocybe cubensis genome.</title>
        <authorList>
            <person name="Mckernan K.J."/>
            <person name="Crawford S."/>
            <person name="Trippe A."/>
            <person name="Kane L.T."/>
            <person name="Mclaughlin S."/>
        </authorList>
    </citation>
    <scope>NUCLEOTIDE SEQUENCE</scope>
    <source>
        <strain evidence="1">MGC-MH-2018</strain>
    </source>
</reference>
<organism evidence="1 2">
    <name type="scientific">Psilocybe cubensis</name>
    <name type="common">Psychedelic mushroom</name>
    <name type="synonym">Stropharia cubensis</name>
    <dbReference type="NCBI Taxonomy" id="181762"/>
    <lineage>
        <taxon>Eukaryota</taxon>
        <taxon>Fungi</taxon>
        <taxon>Dikarya</taxon>
        <taxon>Basidiomycota</taxon>
        <taxon>Agaricomycotina</taxon>
        <taxon>Agaricomycetes</taxon>
        <taxon>Agaricomycetidae</taxon>
        <taxon>Agaricales</taxon>
        <taxon>Agaricineae</taxon>
        <taxon>Strophariaceae</taxon>
        <taxon>Psilocybe</taxon>
    </lineage>
</organism>
<protein>
    <submittedName>
        <fullName evidence="1">Uncharacterized protein</fullName>
    </submittedName>
</protein>
<gene>
    <name evidence="1" type="ORF">JR316_0010425</name>
</gene>
<evidence type="ECO:0000313" key="2">
    <source>
        <dbReference type="Proteomes" id="UP000664032"/>
    </source>
</evidence>
<name>A0ACB8GLK1_PSICU</name>
<comment type="caution">
    <text evidence="1">The sequence shown here is derived from an EMBL/GenBank/DDBJ whole genome shotgun (WGS) entry which is preliminary data.</text>
</comment>
<sequence>MMVWYSASVVGVLIFATIEESGAVENTVTEWAVPVAAEGPELGAGSFSIFIGARFNVSVAGVITVSVVVSKAKWEEVAFLFVLSRSDFVVNFVLTRVPVVVAVPIVVAVVVGFACLNFVRGNRNGSDSSEEKGASNSEDTEDILHIVVLMKSQETLKLLV</sequence>
<accession>A0ACB8GLK1</accession>
<dbReference type="EMBL" id="JAFIQS020000010">
    <property type="protein sequence ID" value="KAH9476513.1"/>
    <property type="molecule type" value="Genomic_DNA"/>
</dbReference>
<proteinExistence type="predicted"/>
<keyword evidence="2" id="KW-1185">Reference proteome</keyword>
<evidence type="ECO:0000313" key="1">
    <source>
        <dbReference type="EMBL" id="KAH9476513.1"/>
    </source>
</evidence>